<gene>
    <name evidence="1" type="primary">Acey_s0466.g1966</name>
    <name evidence="1" type="ORF">Y032_0466g1966</name>
</gene>
<evidence type="ECO:0000313" key="1">
    <source>
        <dbReference type="EMBL" id="EYC44272.1"/>
    </source>
</evidence>
<protein>
    <submittedName>
        <fullName evidence="1">Uncharacterized protein</fullName>
    </submittedName>
</protein>
<dbReference type="EMBL" id="JARK01000066">
    <property type="protein sequence ID" value="EYC44272.1"/>
    <property type="molecule type" value="Genomic_DNA"/>
</dbReference>
<name>A0A016WYC2_9BILA</name>
<reference evidence="2" key="1">
    <citation type="journal article" date="2015" name="Nat. Genet.">
        <title>The genome and transcriptome of the zoonotic hookworm Ancylostoma ceylanicum identify infection-specific gene families.</title>
        <authorList>
            <person name="Schwarz E.M."/>
            <person name="Hu Y."/>
            <person name="Antoshechkin I."/>
            <person name="Miller M.M."/>
            <person name="Sternberg P.W."/>
            <person name="Aroian R.V."/>
        </authorList>
    </citation>
    <scope>NUCLEOTIDE SEQUENCE</scope>
    <source>
        <strain evidence="2">HY135</strain>
    </source>
</reference>
<sequence length="92" mass="10358">MARPSRGNKPRPQFKRADGAANALGAPIARIICLRTHTLTTLVCVFSICVLTRQTRYQSTQNRKLSTVAVRLREVILMKIEKCVPKLKLVQI</sequence>
<dbReference type="AlphaFoldDB" id="A0A016WYC2"/>
<dbReference type="Proteomes" id="UP000024635">
    <property type="component" value="Unassembled WGS sequence"/>
</dbReference>
<accession>A0A016WYC2</accession>
<comment type="caution">
    <text evidence="1">The sequence shown here is derived from an EMBL/GenBank/DDBJ whole genome shotgun (WGS) entry which is preliminary data.</text>
</comment>
<evidence type="ECO:0000313" key="2">
    <source>
        <dbReference type="Proteomes" id="UP000024635"/>
    </source>
</evidence>
<proteinExistence type="predicted"/>
<organism evidence="1 2">
    <name type="scientific">Ancylostoma ceylanicum</name>
    <dbReference type="NCBI Taxonomy" id="53326"/>
    <lineage>
        <taxon>Eukaryota</taxon>
        <taxon>Metazoa</taxon>
        <taxon>Ecdysozoa</taxon>
        <taxon>Nematoda</taxon>
        <taxon>Chromadorea</taxon>
        <taxon>Rhabditida</taxon>
        <taxon>Rhabditina</taxon>
        <taxon>Rhabditomorpha</taxon>
        <taxon>Strongyloidea</taxon>
        <taxon>Ancylostomatidae</taxon>
        <taxon>Ancylostomatinae</taxon>
        <taxon>Ancylostoma</taxon>
    </lineage>
</organism>
<keyword evidence="2" id="KW-1185">Reference proteome</keyword>